<dbReference type="InterPro" id="IPR036271">
    <property type="entry name" value="Tet_transcr_reg_TetR-rel_C_sf"/>
</dbReference>
<dbReference type="EMBL" id="MSIF01000026">
    <property type="protein sequence ID" value="OLF05722.1"/>
    <property type="molecule type" value="Genomic_DNA"/>
</dbReference>
<keyword evidence="7" id="KW-1185">Reference proteome</keyword>
<dbReference type="RefSeq" id="WP_075137353.1">
    <property type="nucleotide sequence ID" value="NZ_MSIF01000026.1"/>
</dbReference>
<dbReference type="Pfam" id="PF00440">
    <property type="entry name" value="TetR_N"/>
    <property type="match status" value="1"/>
</dbReference>
<evidence type="ECO:0000256" key="2">
    <source>
        <dbReference type="ARBA" id="ARBA00023125"/>
    </source>
</evidence>
<dbReference type="AlphaFoldDB" id="A0A7Z0WEW5"/>
<evidence type="ECO:0000256" key="4">
    <source>
        <dbReference type="PROSITE-ProRule" id="PRU00335"/>
    </source>
</evidence>
<dbReference type="PANTHER" id="PTHR30055:SF148">
    <property type="entry name" value="TETR-FAMILY TRANSCRIPTIONAL REGULATOR"/>
    <property type="match status" value="1"/>
</dbReference>
<gene>
    <name evidence="6" type="ORF">BLA60_35000</name>
</gene>
<sequence length="192" mass="21501">MTGRSRGRPRDPQVDDLIMKAALELFVEQGVEGANVERIAKRAGVAKVTIYRRWPSSEALLVQALERARTVVPEERLWAENAGPSDERLMDSWVTTLGDPRYRAVLAQLIGSSTSHPDLLATYREQYLRPRRRLVREALAAGVDPEADVDIDTVIDMVVGAALYRMLVDPGEPSDRDYLAKLVHQANRLLGR</sequence>
<evidence type="ECO:0000256" key="3">
    <source>
        <dbReference type="ARBA" id="ARBA00023163"/>
    </source>
</evidence>
<reference evidence="6 7" key="1">
    <citation type="submission" date="2016-12" db="EMBL/GenBank/DDBJ databases">
        <title>The draft genome sequence of Actinophytocola xinjiangensis.</title>
        <authorList>
            <person name="Wang W."/>
            <person name="Yuan L."/>
        </authorList>
    </citation>
    <scope>NUCLEOTIDE SEQUENCE [LARGE SCALE GENOMIC DNA]</scope>
    <source>
        <strain evidence="6 7">CGMCC 4.4663</strain>
    </source>
</reference>
<evidence type="ECO:0000313" key="6">
    <source>
        <dbReference type="EMBL" id="OLF05722.1"/>
    </source>
</evidence>
<feature type="DNA-binding region" description="H-T-H motif" evidence="4">
    <location>
        <begin position="35"/>
        <end position="54"/>
    </location>
</feature>
<dbReference type="PRINTS" id="PR00455">
    <property type="entry name" value="HTHTETR"/>
</dbReference>
<keyword evidence="1" id="KW-0805">Transcription regulation</keyword>
<comment type="caution">
    <text evidence="6">The sequence shown here is derived from an EMBL/GenBank/DDBJ whole genome shotgun (WGS) entry which is preliminary data.</text>
</comment>
<keyword evidence="3" id="KW-0804">Transcription</keyword>
<dbReference type="GO" id="GO:0000976">
    <property type="term" value="F:transcription cis-regulatory region binding"/>
    <property type="evidence" value="ECO:0007669"/>
    <property type="project" value="TreeGrafter"/>
</dbReference>
<dbReference type="Gene3D" id="1.10.357.10">
    <property type="entry name" value="Tetracycline Repressor, domain 2"/>
    <property type="match status" value="1"/>
</dbReference>
<dbReference type="InterPro" id="IPR011075">
    <property type="entry name" value="TetR_C"/>
</dbReference>
<evidence type="ECO:0000313" key="7">
    <source>
        <dbReference type="Proteomes" id="UP000185696"/>
    </source>
</evidence>
<dbReference type="SUPFAM" id="SSF46689">
    <property type="entry name" value="Homeodomain-like"/>
    <property type="match status" value="1"/>
</dbReference>
<dbReference type="SUPFAM" id="SSF48498">
    <property type="entry name" value="Tetracyclin repressor-like, C-terminal domain"/>
    <property type="match status" value="1"/>
</dbReference>
<feature type="domain" description="HTH tetR-type" evidence="5">
    <location>
        <begin position="12"/>
        <end position="72"/>
    </location>
</feature>
<dbReference type="InterPro" id="IPR009057">
    <property type="entry name" value="Homeodomain-like_sf"/>
</dbReference>
<dbReference type="PANTHER" id="PTHR30055">
    <property type="entry name" value="HTH-TYPE TRANSCRIPTIONAL REGULATOR RUTR"/>
    <property type="match status" value="1"/>
</dbReference>
<keyword evidence="2 4" id="KW-0238">DNA-binding</keyword>
<name>A0A7Z0WEW5_9PSEU</name>
<evidence type="ECO:0000256" key="1">
    <source>
        <dbReference type="ARBA" id="ARBA00023015"/>
    </source>
</evidence>
<dbReference type="Pfam" id="PF16859">
    <property type="entry name" value="TetR_C_11"/>
    <property type="match status" value="1"/>
</dbReference>
<dbReference type="InterPro" id="IPR050109">
    <property type="entry name" value="HTH-type_TetR-like_transc_reg"/>
</dbReference>
<organism evidence="6 7">
    <name type="scientific">Actinophytocola xinjiangensis</name>
    <dbReference type="NCBI Taxonomy" id="485602"/>
    <lineage>
        <taxon>Bacteria</taxon>
        <taxon>Bacillati</taxon>
        <taxon>Actinomycetota</taxon>
        <taxon>Actinomycetes</taxon>
        <taxon>Pseudonocardiales</taxon>
        <taxon>Pseudonocardiaceae</taxon>
    </lineage>
</organism>
<dbReference type="Proteomes" id="UP000185696">
    <property type="component" value="Unassembled WGS sequence"/>
</dbReference>
<accession>A0A7Z0WEW5</accession>
<dbReference type="PROSITE" id="PS50977">
    <property type="entry name" value="HTH_TETR_2"/>
    <property type="match status" value="1"/>
</dbReference>
<proteinExistence type="predicted"/>
<evidence type="ECO:0000259" key="5">
    <source>
        <dbReference type="PROSITE" id="PS50977"/>
    </source>
</evidence>
<dbReference type="InterPro" id="IPR001647">
    <property type="entry name" value="HTH_TetR"/>
</dbReference>
<dbReference type="GO" id="GO:0003700">
    <property type="term" value="F:DNA-binding transcription factor activity"/>
    <property type="evidence" value="ECO:0007669"/>
    <property type="project" value="TreeGrafter"/>
</dbReference>
<protein>
    <recommendedName>
        <fullName evidence="5">HTH tetR-type domain-containing protein</fullName>
    </recommendedName>
</protein>